<evidence type="ECO:0008006" key="3">
    <source>
        <dbReference type="Google" id="ProtNLM"/>
    </source>
</evidence>
<dbReference type="HOGENOM" id="CLU_939749_0_0_10"/>
<evidence type="ECO:0000313" key="1">
    <source>
        <dbReference type="EMBL" id="AFD06244.1"/>
    </source>
</evidence>
<sequence length="294" mass="34559">MKNYALYLLMLCLAVIGCQKDIGEPDADLTAKKDKGCKCKVLYLPVTLIRDPLTGDATHDSTVFKYCDKYGNLSSIKNYDIDYRWRIDSAIQYYFFYNKKKEVSKVECYYKNKIYFTILVEYKADKIYKCTRYSNDNAVTNEWIFIWNKDVLKEIKNATTLTTIYNFEYKNPDDPAELVHWTVGESSTGIEYSNKNYWAKDIKNKELLFVIGLRQSFLPIKKEVLNSDYYSGESNWTSMAETIRLISADYNEADYPTRSFYEDILYYYGDIYSSGEHQDVSFTTKVKYEKVIIK</sequence>
<proteinExistence type="predicted"/>
<dbReference type="AlphaFoldDB" id="H8KTA7"/>
<dbReference type="STRING" id="929556.Solca_1140"/>
<dbReference type="OrthoDB" id="1073003at2"/>
<reference evidence="1" key="1">
    <citation type="submission" date="2012-02" db="EMBL/GenBank/DDBJ databases">
        <title>The complete genome of Solitalea canadensis DSM 3403.</title>
        <authorList>
            <consortium name="US DOE Joint Genome Institute (JGI-PGF)"/>
            <person name="Lucas S."/>
            <person name="Copeland A."/>
            <person name="Lapidus A."/>
            <person name="Glavina del Rio T."/>
            <person name="Dalin E."/>
            <person name="Tice H."/>
            <person name="Bruce D."/>
            <person name="Goodwin L."/>
            <person name="Pitluck S."/>
            <person name="Peters L."/>
            <person name="Ovchinnikova G."/>
            <person name="Lu M."/>
            <person name="Kyrpides N."/>
            <person name="Mavromatis K."/>
            <person name="Ivanova N."/>
            <person name="Brettin T."/>
            <person name="Detter J.C."/>
            <person name="Han C."/>
            <person name="Larimer F."/>
            <person name="Land M."/>
            <person name="Hauser L."/>
            <person name="Markowitz V."/>
            <person name="Cheng J.-F."/>
            <person name="Hugenholtz P."/>
            <person name="Woyke T."/>
            <person name="Wu D."/>
            <person name="Spring S."/>
            <person name="Schroeder M."/>
            <person name="Kopitz M."/>
            <person name="Brambilla E."/>
            <person name="Klenk H.-P."/>
            <person name="Eisen J.A."/>
        </authorList>
    </citation>
    <scope>NUCLEOTIDE SEQUENCE</scope>
    <source>
        <strain evidence="1">DSM 3403</strain>
    </source>
</reference>
<dbReference type="EMBL" id="CP003349">
    <property type="protein sequence ID" value="AFD06244.1"/>
    <property type="molecule type" value="Genomic_DNA"/>
</dbReference>
<dbReference type="RefSeq" id="WP_014679471.1">
    <property type="nucleotide sequence ID" value="NC_017770.1"/>
</dbReference>
<name>H8KTA7_SOLCM</name>
<gene>
    <name evidence="1" type="ordered locus">Solca_1140</name>
</gene>
<evidence type="ECO:0000313" key="2">
    <source>
        <dbReference type="Proteomes" id="UP000007590"/>
    </source>
</evidence>
<accession>H8KTA7</accession>
<organism evidence="1 2">
    <name type="scientific">Solitalea canadensis (strain ATCC 29591 / DSM 3403 / JCM 21819 / LMG 8368 / NBRC 15130 / NCIMB 12057 / USAM 9D)</name>
    <name type="common">Flexibacter canadensis</name>
    <dbReference type="NCBI Taxonomy" id="929556"/>
    <lineage>
        <taxon>Bacteria</taxon>
        <taxon>Pseudomonadati</taxon>
        <taxon>Bacteroidota</taxon>
        <taxon>Sphingobacteriia</taxon>
        <taxon>Sphingobacteriales</taxon>
        <taxon>Sphingobacteriaceae</taxon>
        <taxon>Solitalea</taxon>
    </lineage>
</organism>
<keyword evidence="2" id="KW-1185">Reference proteome</keyword>
<dbReference type="Proteomes" id="UP000007590">
    <property type="component" value="Chromosome"/>
</dbReference>
<protein>
    <recommendedName>
        <fullName evidence="3">DUF4595 domain-containing protein</fullName>
    </recommendedName>
</protein>
<dbReference type="PROSITE" id="PS51257">
    <property type="entry name" value="PROKAR_LIPOPROTEIN"/>
    <property type="match status" value="1"/>
</dbReference>
<dbReference type="KEGG" id="scn:Solca_1140"/>